<dbReference type="Proteomes" id="UP000254920">
    <property type="component" value="Unassembled WGS sequence"/>
</dbReference>
<dbReference type="InterPro" id="IPR029479">
    <property type="entry name" value="Nitroreductase"/>
</dbReference>
<dbReference type="OrthoDB" id="9809288at2"/>
<evidence type="ECO:0000313" key="3">
    <source>
        <dbReference type="Proteomes" id="UP000254920"/>
    </source>
</evidence>
<dbReference type="Pfam" id="PF00881">
    <property type="entry name" value="Nitroreductase"/>
    <property type="match status" value="1"/>
</dbReference>
<dbReference type="InterPro" id="IPR050627">
    <property type="entry name" value="Nitroreductase/BluB"/>
</dbReference>
<name>A0A381DIL5_9BACT</name>
<dbReference type="PANTHER" id="PTHR23026:SF125">
    <property type="entry name" value="OXYGEN-INSENSITIVE NAD(P)H NITROREDUCTASE"/>
    <property type="match status" value="1"/>
</dbReference>
<dbReference type="GO" id="GO:0046857">
    <property type="term" value="F:oxidoreductase activity, acting on other nitrogenous compounds as donors, with NAD or NADP as acceptor"/>
    <property type="evidence" value="ECO:0007669"/>
    <property type="project" value="TreeGrafter"/>
</dbReference>
<dbReference type="EMBL" id="UFVD01000001">
    <property type="protein sequence ID" value="SUX10542.1"/>
    <property type="molecule type" value="Genomic_DNA"/>
</dbReference>
<keyword evidence="1" id="KW-0520">NAD</keyword>
<dbReference type="PANTHER" id="PTHR23026">
    <property type="entry name" value="NADPH NITROREDUCTASE"/>
    <property type="match status" value="1"/>
</dbReference>
<accession>A0A381DIL5</accession>
<evidence type="ECO:0000313" key="2">
    <source>
        <dbReference type="EMBL" id="SUX10542.1"/>
    </source>
</evidence>
<reference evidence="2 3" key="1">
    <citation type="submission" date="2018-06" db="EMBL/GenBank/DDBJ databases">
        <authorList>
            <consortium name="Pathogen Informatics"/>
            <person name="Doyle S."/>
        </authorList>
    </citation>
    <scope>NUCLEOTIDE SEQUENCE [LARGE SCALE GENOMIC DNA]</scope>
    <source>
        <strain evidence="2 3">NCTC12475</strain>
    </source>
</reference>
<dbReference type="InterPro" id="IPR000415">
    <property type="entry name" value="Nitroreductase-like"/>
</dbReference>
<dbReference type="STRING" id="32024.GCA_000788295_01158"/>
<dbReference type="RefSeq" id="WP_089182936.1">
    <property type="nucleotide sequence ID" value="NZ_CP043427.1"/>
</dbReference>
<dbReference type="GeneID" id="93091172"/>
<evidence type="ECO:0000256" key="1">
    <source>
        <dbReference type="ARBA" id="ARBA00023027"/>
    </source>
</evidence>
<protein>
    <submittedName>
        <fullName evidence="2">Nitroreductase</fullName>
        <ecNumber evidence="2">1.-.-.-</ecNumber>
    </submittedName>
</protein>
<dbReference type="SUPFAM" id="SSF55469">
    <property type="entry name" value="FMN-dependent nitroreductase-like"/>
    <property type="match status" value="1"/>
</dbReference>
<proteinExistence type="predicted"/>
<dbReference type="GO" id="GO:0005829">
    <property type="term" value="C:cytosol"/>
    <property type="evidence" value="ECO:0007669"/>
    <property type="project" value="TreeGrafter"/>
</dbReference>
<gene>
    <name evidence="2" type="ORF">NCTC12475_00739</name>
</gene>
<dbReference type="GO" id="GO:0046256">
    <property type="term" value="P:2,4,6-trinitrotoluene catabolic process"/>
    <property type="evidence" value="ECO:0007669"/>
    <property type="project" value="TreeGrafter"/>
</dbReference>
<dbReference type="AlphaFoldDB" id="A0A381DIL5"/>
<dbReference type="EC" id="1.-.-.-" evidence="2"/>
<keyword evidence="2" id="KW-0560">Oxidoreductase</keyword>
<keyword evidence="3" id="KW-1185">Reference proteome</keyword>
<dbReference type="Gene3D" id="3.40.109.10">
    <property type="entry name" value="NADH Oxidase"/>
    <property type="match status" value="1"/>
</dbReference>
<organism evidence="2 3">
    <name type="scientific">Campylobacter sputorum subsp. sputorum</name>
    <dbReference type="NCBI Taxonomy" id="32024"/>
    <lineage>
        <taxon>Bacteria</taxon>
        <taxon>Pseudomonadati</taxon>
        <taxon>Campylobacterota</taxon>
        <taxon>Epsilonproteobacteria</taxon>
        <taxon>Campylobacterales</taxon>
        <taxon>Campylobacteraceae</taxon>
        <taxon>Campylobacter</taxon>
    </lineage>
</organism>
<sequence>MTIDEIIQQRYSCRVFEKRKIDDKLINEILDLTRLSPSSLGLEPWHFMVVSKQDDILELGKIAKDQEHVKNSSHIIAIVSRNDIKQKDEYLQNIIARKQQDKEKFKKVLDIFGQRFHTMSKEEINHYSALQCYLACANLVNIAYSKGVQSCIIGGFDVKKANEFFKFNDTFNTVLLIALGYGSPTSDKPKLRKNLNEVVTWI</sequence>